<evidence type="ECO:0000256" key="4">
    <source>
        <dbReference type="ARBA" id="ARBA00022741"/>
    </source>
</evidence>
<keyword evidence="5" id="KW-0159">Chromosome partition</keyword>
<dbReference type="Gene3D" id="3.30.980.40">
    <property type="match status" value="1"/>
</dbReference>
<keyword evidence="3" id="KW-0132">Cell division</keyword>
<feature type="binding site" evidence="11">
    <location>
        <begin position="663"/>
        <end position="670"/>
    </location>
    <ligand>
        <name>ATP</name>
        <dbReference type="ChEBI" id="CHEBI:30616"/>
    </ligand>
</feature>
<feature type="region of interest" description="Disordered" evidence="12">
    <location>
        <begin position="133"/>
        <end position="174"/>
    </location>
</feature>
<dbReference type="InterPro" id="IPR050206">
    <property type="entry name" value="FtsK/SpoIIIE/SftA"/>
</dbReference>
<feature type="compositionally biased region" description="Pro residues" evidence="12">
    <location>
        <begin position="246"/>
        <end position="255"/>
    </location>
</feature>
<evidence type="ECO:0000259" key="13">
    <source>
        <dbReference type="PROSITE" id="PS50901"/>
    </source>
</evidence>
<protein>
    <submittedName>
        <fullName evidence="14">FtsK/SpoIIIE domain-containing protein</fullName>
    </submittedName>
</protein>
<dbReference type="AlphaFoldDB" id="A0AAE9HWY7"/>
<keyword evidence="6 11" id="KW-0067">ATP-binding</keyword>
<dbReference type="Pfam" id="PF09397">
    <property type="entry name" value="FtsK_gamma"/>
    <property type="match status" value="1"/>
</dbReference>
<evidence type="ECO:0000256" key="3">
    <source>
        <dbReference type="ARBA" id="ARBA00022618"/>
    </source>
</evidence>
<keyword evidence="4 11" id="KW-0547">Nucleotide-binding</keyword>
<feature type="compositionally biased region" description="Pro residues" evidence="12">
    <location>
        <begin position="480"/>
        <end position="489"/>
    </location>
</feature>
<comment type="subcellular location">
    <subcellularLocation>
        <location evidence="1">Cell inner membrane</location>
    </subcellularLocation>
</comment>
<evidence type="ECO:0000313" key="14">
    <source>
        <dbReference type="EMBL" id="URD67892.1"/>
    </source>
</evidence>
<dbReference type="InterPro" id="IPR036390">
    <property type="entry name" value="WH_DNA-bd_sf"/>
</dbReference>
<dbReference type="InterPro" id="IPR002543">
    <property type="entry name" value="FtsK_dom"/>
</dbReference>
<keyword evidence="8" id="KW-0131">Cell cycle</keyword>
<reference evidence="14" key="1">
    <citation type="submission" date="2022-05" db="EMBL/GenBank/DDBJ databases">
        <title>Alysiella filiformis genome sequencing.</title>
        <authorList>
            <person name="Viehboeck T."/>
        </authorList>
    </citation>
    <scope>NUCLEOTIDE SEQUENCE</scope>
    <source>
        <strain evidence="14">DSM 2580</strain>
    </source>
</reference>
<feature type="compositionally biased region" description="Low complexity" evidence="12">
    <location>
        <begin position="381"/>
        <end position="407"/>
    </location>
</feature>
<dbReference type="InterPro" id="IPR027417">
    <property type="entry name" value="P-loop_NTPase"/>
</dbReference>
<evidence type="ECO:0000313" key="15">
    <source>
        <dbReference type="Proteomes" id="UP001056819"/>
    </source>
</evidence>
<dbReference type="PANTHER" id="PTHR22683:SF41">
    <property type="entry name" value="DNA TRANSLOCASE FTSK"/>
    <property type="match status" value="1"/>
</dbReference>
<gene>
    <name evidence="14" type="ORF">LNQ82_01640</name>
</gene>
<evidence type="ECO:0000256" key="6">
    <source>
        <dbReference type="ARBA" id="ARBA00022840"/>
    </source>
</evidence>
<feature type="region of interest" description="Disordered" evidence="12">
    <location>
        <begin position="41"/>
        <end position="118"/>
    </location>
</feature>
<feature type="region of interest" description="Disordered" evidence="12">
    <location>
        <begin position="473"/>
        <end position="505"/>
    </location>
</feature>
<dbReference type="Pfam" id="PF17854">
    <property type="entry name" value="FtsK_alpha"/>
    <property type="match status" value="1"/>
</dbReference>
<dbReference type="SMART" id="SM00843">
    <property type="entry name" value="Ftsk_gamma"/>
    <property type="match status" value="1"/>
</dbReference>
<dbReference type="InterPro" id="IPR018541">
    <property type="entry name" value="Ftsk_gamma"/>
</dbReference>
<dbReference type="GO" id="GO:0007059">
    <property type="term" value="P:chromosome segregation"/>
    <property type="evidence" value="ECO:0007669"/>
    <property type="project" value="UniProtKB-KW"/>
</dbReference>
<proteinExistence type="inferred from homology"/>
<feature type="region of interest" description="Disordered" evidence="12">
    <location>
        <begin position="191"/>
        <end position="227"/>
    </location>
</feature>
<evidence type="ECO:0000256" key="9">
    <source>
        <dbReference type="ARBA" id="ARBA00024784"/>
    </source>
</evidence>
<dbReference type="FunFam" id="3.40.50.300:FF:000209">
    <property type="entry name" value="Cell division protein FtsK"/>
    <property type="match status" value="1"/>
</dbReference>
<dbReference type="SUPFAM" id="SSF52540">
    <property type="entry name" value="P-loop containing nucleoside triphosphate hydrolases"/>
    <property type="match status" value="1"/>
</dbReference>
<feature type="compositionally biased region" description="Pro residues" evidence="12">
    <location>
        <begin position="64"/>
        <end position="78"/>
    </location>
</feature>
<accession>A0AAE9HWY7</accession>
<dbReference type="RefSeq" id="WP_027021760.1">
    <property type="nucleotide sequence ID" value="NZ_CP097501.1"/>
</dbReference>
<evidence type="ECO:0000256" key="8">
    <source>
        <dbReference type="ARBA" id="ARBA00023306"/>
    </source>
</evidence>
<dbReference type="EMBL" id="CP097501">
    <property type="protein sequence ID" value="URD67892.1"/>
    <property type="molecule type" value="Genomic_DNA"/>
</dbReference>
<keyword evidence="7" id="KW-0238">DNA-binding</keyword>
<dbReference type="InterPro" id="IPR036388">
    <property type="entry name" value="WH-like_DNA-bd_sf"/>
</dbReference>
<dbReference type="GO" id="GO:0051301">
    <property type="term" value="P:cell division"/>
    <property type="evidence" value="ECO:0007669"/>
    <property type="project" value="UniProtKB-KW"/>
</dbReference>
<comment type="function">
    <text evidence="9">Essential cell division protein that coordinates cell division and chromosome segregation. The N-terminus is involved in assembly of the cell-division machinery. The C-terminus functions as a DNA motor that moves dsDNA in an ATP-dependent manner towards the dif recombination site, which is located within the replication terminus region. Translocation stops specifically at Xer-dif sites, where FtsK interacts with the Xer recombinase, allowing activation of chromosome unlinking by recombination. FtsK orienting polar sequences (KOPS) guide the direction of DNA translocation. FtsK can remove proteins from DNA as it translocates, but translocation stops specifically at XerCD-dif site, thereby preventing removal of XerC and XerD from dif.</text>
</comment>
<evidence type="ECO:0000256" key="11">
    <source>
        <dbReference type="PROSITE-ProRule" id="PRU00289"/>
    </source>
</evidence>
<organism evidence="14 15">
    <name type="scientific">Conchiformibius steedae DSM 2580</name>
    <dbReference type="NCBI Taxonomy" id="1121352"/>
    <lineage>
        <taxon>Bacteria</taxon>
        <taxon>Pseudomonadati</taxon>
        <taxon>Pseudomonadota</taxon>
        <taxon>Betaproteobacteria</taxon>
        <taxon>Neisseriales</taxon>
        <taxon>Neisseriaceae</taxon>
        <taxon>Conchiformibius</taxon>
    </lineage>
</organism>
<dbReference type="SUPFAM" id="SSF46785">
    <property type="entry name" value="Winged helix' DNA-binding domain"/>
    <property type="match status" value="1"/>
</dbReference>
<evidence type="ECO:0000256" key="12">
    <source>
        <dbReference type="SAM" id="MobiDB-lite"/>
    </source>
</evidence>
<feature type="region of interest" description="Disordered" evidence="12">
    <location>
        <begin position="338"/>
        <end position="431"/>
    </location>
</feature>
<feature type="domain" description="FtsK" evidence="13">
    <location>
        <begin position="646"/>
        <end position="855"/>
    </location>
</feature>
<dbReference type="GO" id="GO:0003677">
    <property type="term" value="F:DNA binding"/>
    <property type="evidence" value="ECO:0007669"/>
    <property type="project" value="UniProtKB-KW"/>
</dbReference>
<comment type="subunit">
    <text evidence="10">Homohexamer. Forms a ring that surrounds DNA.</text>
</comment>
<evidence type="ECO:0000256" key="5">
    <source>
        <dbReference type="ARBA" id="ARBA00022829"/>
    </source>
</evidence>
<evidence type="ECO:0000256" key="1">
    <source>
        <dbReference type="ARBA" id="ARBA00004533"/>
    </source>
</evidence>
<evidence type="ECO:0000256" key="7">
    <source>
        <dbReference type="ARBA" id="ARBA00023125"/>
    </source>
</evidence>
<name>A0AAE9HWY7_9NEIS</name>
<dbReference type="Gene3D" id="3.40.50.300">
    <property type="entry name" value="P-loop containing nucleotide triphosphate hydrolases"/>
    <property type="match status" value="1"/>
</dbReference>
<dbReference type="PANTHER" id="PTHR22683">
    <property type="entry name" value="SPORULATION PROTEIN RELATED"/>
    <property type="match status" value="1"/>
</dbReference>
<dbReference type="InterPro" id="IPR041027">
    <property type="entry name" value="FtsK_alpha"/>
</dbReference>
<evidence type="ECO:0000256" key="10">
    <source>
        <dbReference type="ARBA" id="ARBA00025923"/>
    </source>
</evidence>
<dbReference type="CDD" id="cd01127">
    <property type="entry name" value="TrwB_TraG_TraD_VirD4"/>
    <property type="match status" value="1"/>
</dbReference>
<evidence type="ECO:0000256" key="2">
    <source>
        <dbReference type="ARBA" id="ARBA00006474"/>
    </source>
</evidence>
<dbReference type="GO" id="GO:0005886">
    <property type="term" value="C:plasma membrane"/>
    <property type="evidence" value="ECO:0007669"/>
    <property type="project" value="UniProtKB-SubCell"/>
</dbReference>
<dbReference type="Pfam" id="PF01580">
    <property type="entry name" value="FtsK_SpoIIIE"/>
    <property type="match status" value="1"/>
</dbReference>
<dbReference type="PROSITE" id="PS50901">
    <property type="entry name" value="FTSK"/>
    <property type="match status" value="1"/>
</dbReference>
<dbReference type="Proteomes" id="UP001056819">
    <property type="component" value="Chromosome"/>
</dbReference>
<comment type="similarity">
    <text evidence="2">Belongs to the FtsK/SpoIIIE/SftA family.</text>
</comment>
<dbReference type="Gene3D" id="1.10.10.10">
    <property type="entry name" value="Winged helix-like DNA-binding domain superfamily/Winged helix DNA-binding domain"/>
    <property type="match status" value="1"/>
</dbReference>
<dbReference type="GO" id="GO:0005524">
    <property type="term" value="F:ATP binding"/>
    <property type="evidence" value="ECO:0007669"/>
    <property type="project" value="UniProtKB-UniRule"/>
</dbReference>
<sequence length="998" mass="109029">MWIFLLMILISAVVFAVLWWLYVRQERDWQQELAAYRQQNGNPVAPAAPEYGMPSEETEAAELPPAPPVAPEPEPAAAPDPLLDAPRRPVRLPLPKPVSEAEARQAAPKQPDPDTMPEWERSLNALQSHAERLPRYTNRKPAPKPLEHLHQAQAPAEPAPAPAETRPESNPIPFQLLEPAEQESPEIITLEEATRNLNHGSHHSDDSPVAPAEKTILPPPTALTKPDLEVITLEEALRPRHEEAVAPPPPLPVPPLEGEEIGLDDIMESVRERTLSAAVPAAATAPAQPAEEMETIGMDEIRASLMRQRQARHHQQMAESPTDSLSIIREDEVLANLAHTDSPINRRRKANRNAPPPPVDTASPFRRSEAKVAQTKKSPNTTRPTHAAPAAHTEQESDAAPAASDDPATQKTAKKIPVHRRFEGRPAPALPDIEIKAPPIVEQPMNFPEPLLPDFDFSNNTVHDWSSVSGPVRDIVSVPSAPPPPPPPAAADDSEDTPYPLHEEDGDSVLLPPLELLLPPQYNIDAVQTDEQLLENGITIEEKLAEFRVKVKVIDAVAGPVITRYEIEPDVGVRGSSVMNLEKDLARSLGMASIRVLETIPGKNCMGIELPNPQRQMIRLSEIFNSPEFSRSPSKLTLALGHDITGAPVVTDLASAPHLLVAGTTGSGKSVGINSMILSMLFKAAPEDVRLIMIDPKMLELSVYEGIPHLLAPVVTDMKLAANALNWCVGEMEKRYRLMSHLGVRNLSGYNTALAEAAARGERIANPFSLNPDEPEPLEKLPFIVVVVDEFADLMMTAGKKIEELIARLAQKARAAGIHLILATQRPSVDVITGLIKANIPTRIAFQVPSKTDSRTILDQMGAENLLGQGDMLFLRAGNSHLLRIHGAFVADSEVHHVVEYLKQTGEPNYIDDILLPESSGELPFGGTGGDERDPLFDKAVETVLRTQKPTISSIQRHLRIGYNKAATLVEQMEAEGILSPADHTGKRTILARRDNSE</sequence>
<feature type="region of interest" description="Disordered" evidence="12">
    <location>
        <begin position="239"/>
        <end position="259"/>
    </location>
</feature>